<comment type="caution">
    <text evidence="1">The sequence shown here is derived from an EMBL/GenBank/DDBJ whole genome shotgun (WGS) entry which is preliminary data.</text>
</comment>
<gene>
    <name evidence="1" type="ORF">FXF03_00625</name>
</gene>
<name>A0ABD7SSK1_VIBCL</name>
<dbReference type="EMBL" id="VSIJ01000002">
    <property type="protein sequence ID" value="TXX67507.1"/>
    <property type="molecule type" value="Genomic_DNA"/>
</dbReference>
<reference evidence="1 2" key="1">
    <citation type="submission" date="2019-06" db="EMBL/GenBank/DDBJ databases">
        <title>Vibrio cholerae phylogeny based on whole-genome sequencing reveals genetic diversity and population strucutre.</title>
        <authorList>
            <person name="Zhiqiu Y."/>
            <person name="Bin L."/>
            <person name="Lingyan J."/>
        </authorList>
    </citation>
    <scope>NUCLEOTIDE SEQUENCE [LARGE SCALE GENOMIC DNA]</scope>
    <source>
        <strain evidence="1 2">N2814</strain>
    </source>
</reference>
<proteinExistence type="predicted"/>
<accession>A0ABD7SSK1</accession>
<evidence type="ECO:0000313" key="1">
    <source>
        <dbReference type="EMBL" id="TXX67507.1"/>
    </source>
</evidence>
<dbReference type="AlphaFoldDB" id="A0ABD7SSK1"/>
<organism evidence="1 2">
    <name type="scientific">Vibrio cholerae</name>
    <dbReference type="NCBI Taxonomy" id="666"/>
    <lineage>
        <taxon>Bacteria</taxon>
        <taxon>Pseudomonadati</taxon>
        <taxon>Pseudomonadota</taxon>
        <taxon>Gammaproteobacteria</taxon>
        <taxon>Vibrionales</taxon>
        <taxon>Vibrionaceae</taxon>
        <taxon>Vibrio</taxon>
    </lineage>
</organism>
<dbReference type="Proteomes" id="UP000323819">
    <property type="component" value="Unassembled WGS sequence"/>
</dbReference>
<sequence>MTRTEFKDHYESKGWTAPELAKRWGYTAPTRIHQIAADVESGHKRAQSYIDMLHGLPNKNS</sequence>
<protein>
    <recommendedName>
        <fullName evidence="3">Transcriptional regulator</fullName>
    </recommendedName>
</protein>
<evidence type="ECO:0000313" key="2">
    <source>
        <dbReference type="Proteomes" id="UP000323819"/>
    </source>
</evidence>
<evidence type="ECO:0008006" key="3">
    <source>
        <dbReference type="Google" id="ProtNLM"/>
    </source>
</evidence>